<accession>A0A4P9YTM5</accession>
<dbReference type="EMBL" id="KZ991140">
    <property type="protein sequence ID" value="RKP23277.1"/>
    <property type="molecule type" value="Genomic_DNA"/>
</dbReference>
<dbReference type="GO" id="GO:0061630">
    <property type="term" value="F:ubiquitin protein ligase activity"/>
    <property type="evidence" value="ECO:0007669"/>
    <property type="project" value="TreeGrafter"/>
</dbReference>
<dbReference type="GO" id="GO:0006513">
    <property type="term" value="P:protein monoubiquitination"/>
    <property type="evidence" value="ECO:0007669"/>
    <property type="project" value="TreeGrafter"/>
</dbReference>
<dbReference type="GO" id="GO:0000209">
    <property type="term" value="P:protein polyubiquitination"/>
    <property type="evidence" value="ECO:0007669"/>
    <property type="project" value="TreeGrafter"/>
</dbReference>
<protein>
    <submittedName>
        <fullName evidence="1">HECT-like ubiquitin-conjugating enzyme-binding-domain-containing protein</fullName>
    </submittedName>
</protein>
<dbReference type="PANTHER" id="PTHR31531:SF2">
    <property type="entry name" value="E3 UBIQUITIN-PROTEIN LIGASE E3D"/>
    <property type="match status" value="1"/>
</dbReference>
<dbReference type="GO" id="GO:0000151">
    <property type="term" value="C:ubiquitin ligase complex"/>
    <property type="evidence" value="ECO:0007669"/>
    <property type="project" value="TreeGrafter"/>
</dbReference>
<dbReference type="PANTHER" id="PTHR31531">
    <property type="entry name" value="E3 UBIQUITIN-PROTEIN LIGASE E3D FAMILY MEMBER"/>
    <property type="match status" value="1"/>
</dbReference>
<dbReference type="AlphaFoldDB" id="A0A4P9YTM5"/>
<dbReference type="GO" id="GO:0031624">
    <property type="term" value="F:ubiquitin conjugating enzyme binding"/>
    <property type="evidence" value="ECO:0007669"/>
    <property type="project" value="TreeGrafter"/>
</dbReference>
<name>A0A4P9YTM5_9FUNG</name>
<organism evidence="1 2">
    <name type="scientific">Syncephalis pseudoplumigaleata</name>
    <dbReference type="NCBI Taxonomy" id="1712513"/>
    <lineage>
        <taxon>Eukaryota</taxon>
        <taxon>Fungi</taxon>
        <taxon>Fungi incertae sedis</taxon>
        <taxon>Zoopagomycota</taxon>
        <taxon>Zoopagomycotina</taxon>
        <taxon>Zoopagomycetes</taxon>
        <taxon>Zoopagales</taxon>
        <taxon>Piptocephalidaceae</taxon>
        <taxon>Syncephalis</taxon>
    </lineage>
</organism>
<evidence type="ECO:0000313" key="1">
    <source>
        <dbReference type="EMBL" id="RKP23277.1"/>
    </source>
</evidence>
<dbReference type="InterPro" id="IPR019193">
    <property type="entry name" value="UBQ-conj_enz_E2-bd_prot"/>
</dbReference>
<dbReference type="OrthoDB" id="66510at2759"/>
<evidence type="ECO:0000313" key="2">
    <source>
        <dbReference type="Proteomes" id="UP000278143"/>
    </source>
</evidence>
<dbReference type="GO" id="GO:0043161">
    <property type="term" value="P:proteasome-mediated ubiquitin-dependent protein catabolic process"/>
    <property type="evidence" value="ECO:0007669"/>
    <property type="project" value="TreeGrafter"/>
</dbReference>
<sequence length="316" mass="35181">MTVFAASHQHQHASISSFDGHIALDAADATATITVLPECDGSTLQPQTLACPLPEGVVDLSCRTQQRQHDHIHIKIPWQDGTSNASDDTSARSLLPASAYRAAVRLLCRECRQCIVATDGRGVTRVLDMPSAYWREMADLWICHRAEYKIVPEAEALLKARPHHLLASASNLCVHPDQLCRDRVHVNEKARAITVGVTVGIDCMSEVKLDKWTLLVDSDDGGHEHTPPCSFIRYFAIDLVELGRAHAGYRVLIQEQATKQTRVMLWVLNWSTRLLTNTRQPDMHAMDDTPAYWEVIKLLYCRVPADMATADAQTTA</sequence>
<gene>
    <name evidence="1" type="ORF">SYNPS1DRAFT_31004</name>
</gene>
<dbReference type="GO" id="GO:0030332">
    <property type="term" value="F:cyclin binding"/>
    <property type="evidence" value="ECO:0007669"/>
    <property type="project" value="TreeGrafter"/>
</dbReference>
<dbReference type="GO" id="GO:0005829">
    <property type="term" value="C:cytosol"/>
    <property type="evidence" value="ECO:0007669"/>
    <property type="project" value="TreeGrafter"/>
</dbReference>
<dbReference type="GO" id="GO:0005634">
    <property type="term" value="C:nucleus"/>
    <property type="evidence" value="ECO:0007669"/>
    <property type="project" value="TreeGrafter"/>
</dbReference>
<dbReference type="GO" id="GO:0051865">
    <property type="term" value="P:protein autoubiquitination"/>
    <property type="evidence" value="ECO:0007669"/>
    <property type="project" value="TreeGrafter"/>
</dbReference>
<keyword evidence="2" id="KW-1185">Reference proteome</keyword>
<dbReference type="Pfam" id="PF09814">
    <property type="entry name" value="HECT_2"/>
    <property type="match status" value="1"/>
</dbReference>
<proteinExistence type="predicted"/>
<reference evidence="2" key="1">
    <citation type="journal article" date="2018" name="Nat. Microbiol.">
        <title>Leveraging single-cell genomics to expand the fungal tree of life.</title>
        <authorList>
            <person name="Ahrendt S.R."/>
            <person name="Quandt C.A."/>
            <person name="Ciobanu D."/>
            <person name="Clum A."/>
            <person name="Salamov A."/>
            <person name="Andreopoulos B."/>
            <person name="Cheng J.F."/>
            <person name="Woyke T."/>
            <person name="Pelin A."/>
            <person name="Henrissat B."/>
            <person name="Reynolds N.K."/>
            <person name="Benny G.L."/>
            <person name="Smith M.E."/>
            <person name="James T.Y."/>
            <person name="Grigoriev I.V."/>
        </authorList>
    </citation>
    <scope>NUCLEOTIDE SEQUENCE [LARGE SCALE GENOMIC DNA]</scope>
    <source>
        <strain evidence="2">Benny S71-1</strain>
    </source>
</reference>
<dbReference type="Proteomes" id="UP000278143">
    <property type="component" value="Unassembled WGS sequence"/>
</dbReference>